<dbReference type="Proteomes" id="UP000318741">
    <property type="component" value="Chromosome"/>
</dbReference>
<reference evidence="2 3" key="1">
    <citation type="submission" date="2019-02" db="EMBL/GenBank/DDBJ databases">
        <title>Deep-cultivation of Planctomycetes and their phenomic and genomic characterization uncovers novel biology.</title>
        <authorList>
            <person name="Wiegand S."/>
            <person name="Jogler M."/>
            <person name="Boedeker C."/>
            <person name="Pinto D."/>
            <person name="Vollmers J."/>
            <person name="Rivas-Marin E."/>
            <person name="Kohn T."/>
            <person name="Peeters S.H."/>
            <person name="Heuer A."/>
            <person name="Rast P."/>
            <person name="Oberbeckmann S."/>
            <person name="Bunk B."/>
            <person name="Jeske O."/>
            <person name="Meyerdierks A."/>
            <person name="Storesund J.E."/>
            <person name="Kallscheuer N."/>
            <person name="Luecker S."/>
            <person name="Lage O.M."/>
            <person name="Pohl T."/>
            <person name="Merkel B.J."/>
            <person name="Hornburger P."/>
            <person name="Mueller R.-W."/>
            <person name="Bruemmer F."/>
            <person name="Labrenz M."/>
            <person name="Spormann A.M."/>
            <person name="Op den Camp H."/>
            <person name="Overmann J."/>
            <person name="Amann R."/>
            <person name="Jetten M.S.M."/>
            <person name="Mascher T."/>
            <person name="Medema M.H."/>
            <person name="Devos D.P."/>
            <person name="Kaster A.-K."/>
            <person name="Ovreas L."/>
            <person name="Rohde M."/>
            <person name="Galperin M.Y."/>
            <person name="Jogler C."/>
        </authorList>
    </citation>
    <scope>NUCLEOTIDE SEQUENCE [LARGE SCALE GENOMIC DNA]</scope>
    <source>
        <strain evidence="2 3">CA12</strain>
    </source>
</reference>
<dbReference type="KEGG" id="acaf:CA12_15520"/>
<evidence type="ECO:0000313" key="3">
    <source>
        <dbReference type="Proteomes" id="UP000318741"/>
    </source>
</evidence>
<feature type="compositionally biased region" description="Acidic residues" evidence="1">
    <location>
        <begin position="15"/>
        <end position="30"/>
    </location>
</feature>
<gene>
    <name evidence="2" type="ORF">CA12_15520</name>
</gene>
<organism evidence="2 3">
    <name type="scientific">Alienimonas californiensis</name>
    <dbReference type="NCBI Taxonomy" id="2527989"/>
    <lineage>
        <taxon>Bacteria</taxon>
        <taxon>Pseudomonadati</taxon>
        <taxon>Planctomycetota</taxon>
        <taxon>Planctomycetia</taxon>
        <taxon>Planctomycetales</taxon>
        <taxon>Planctomycetaceae</taxon>
        <taxon>Alienimonas</taxon>
    </lineage>
</organism>
<proteinExistence type="predicted"/>
<evidence type="ECO:0000256" key="1">
    <source>
        <dbReference type="SAM" id="MobiDB-lite"/>
    </source>
</evidence>
<keyword evidence="3" id="KW-1185">Reference proteome</keyword>
<dbReference type="EMBL" id="CP036265">
    <property type="protein sequence ID" value="QDT15467.1"/>
    <property type="molecule type" value="Genomic_DNA"/>
</dbReference>
<protein>
    <submittedName>
        <fullName evidence="2">Uncharacterized protein</fullName>
    </submittedName>
</protein>
<feature type="region of interest" description="Disordered" evidence="1">
    <location>
        <begin position="1"/>
        <end position="30"/>
    </location>
</feature>
<accession>A0A517P7W8</accession>
<sequence length="30" mass="3148">MIGCEPEATTVNTGEEYDEAAEEAAGMAEE</sequence>
<dbReference type="AlphaFoldDB" id="A0A517P7W8"/>
<name>A0A517P7W8_9PLAN</name>
<evidence type="ECO:0000313" key="2">
    <source>
        <dbReference type="EMBL" id="QDT15467.1"/>
    </source>
</evidence>